<reference evidence="2 3" key="1">
    <citation type="submission" date="2019-07" db="EMBL/GenBank/DDBJ databases">
        <title>Complete genome of Crassaminicella thermophila SY095.</title>
        <authorList>
            <person name="Li X."/>
        </authorList>
    </citation>
    <scope>NUCLEOTIDE SEQUENCE [LARGE SCALE GENOMIC DNA]</scope>
    <source>
        <strain evidence="2 3">SY095</strain>
    </source>
</reference>
<proteinExistence type="predicted"/>
<dbReference type="Proteomes" id="UP000324646">
    <property type="component" value="Chromosome"/>
</dbReference>
<dbReference type="EMBL" id="CP042243">
    <property type="protein sequence ID" value="QEK11385.1"/>
    <property type="molecule type" value="Genomic_DNA"/>
</dbReference>
<gene>
    <name evidence="2" type="ORF">FQB35_02795</name>
</gene>
<keyword evidence="3" id="KW-1185">Reference proteome</keyword>
<dbReference type="RefSeq" id="WP_148808488.1">
    <property type="nucleotide sequence ID" value="NZ_CP042243.1"/>
</dbReference>
<dbReference type="AlphaFoldDB" id="A0A5C0S9P5"/>
<keyword evidence="1" id="KW-0732">Signal</keyword>
<organism evidence="2 3">
    <name type="scientific">Crassaminicella thermophila</name>
    <dbReference type="NCBI Taxonomy" id="2599308"/>
    <lineage>
        <taxon>Bacteria</taxon>
        <taxon>Bacillati</taxon>
        <taxon>Bacillota</taxon>
        <taxon>Clostridia</taxon>
        <taxon>Eubacteriales</taxon>
        <taxon>Clostridiaceae</taxon>
        <taxon>Crassaminicella</taxon>
    </lineage>
</organism>
<sequence length="100" mass="11141">MKKIRLSCLVLIIFVLMMTVTACGGKDVNPNNEKSNFVEKANDIGNVTLLVTRDFGNQIILNKDVEIKKDWNVIDLLEASTEITTKWDGNFVTGINGLKV</sequence>
<name>A0A5C0S9P5_CRATE</name>
<evidence type="ECO:0000313" key="2">
    <source>
        <dbReference type="EMBL" id="QEK11385.1"/>
    </source>
</evidence>
<feature type="signal peptide" evidence="1">
    <location>
        <begin position="1"/>
        <end position="22"/>
    </location>
</feature>
<dbReference type="KEGG" id="crs:FQB35_02795"/>
<accession>A0A5C0S9P5</accession>
<evidence type="ECO:0000256" key="1">
    <source>
        <dbReference type="SAM" id="SignalP"/>
    </source>
</evidence>
<protein>
    <submittedName>
        <fullName evidence="2">Uncharacterized protein</fullName>
    </submittedName>
</protein>
<dbReference type="PROSITE" id="PS51257">
    <property type="entry name" value="PROKAR_LIPOPROTEIN"/>
    <property type="match status" value="1"/>
</dbReference>
<dbReference type="OrthoDB" id="1806555at2"/>
<evidence type="ECO:0000313" key="3">
    <source>
        <dbReference type="Proteomes" id="UP000324646"/>
    </source>
</evidence>
<feature type="chain" id="PRO_5022745308" evidence="1">
    <location>
        <begin position="23"/>
        <end position="100"/>
    </location>
</feature>